<reference evidence="1" key="1">
    <citation type="submission" date="2022-07" db="EMBL/GenBank/DDBJ databases">
        <title>Phylogenomic reconstructions and comparative analyses of Kickxellomycotina fungi.</title>
        <authorList>
            <person name="Reynolds N.K."/>
            <person name="Stajich J.E."/>
            <person name="Barry K."/>
            <person name="Grigoriev I.V."/>
            <person name="Crous P."/>
            <person name="Smith M.E."/>
        </authorList>
    </citation>
    <scope>NUCLEOTIDE SEQUENCE</scope>
    <source>
        <strain evidence="1">NRRL 5244</strain>
    </source>
</reference>
<gene>
    <name evidence="1" type="ORF">FBU59_001301</name>
</gene>
<protein>
    <submittedName>
        <fullName evidence="1">Uncharacterized protein</fullName>
    </submittedName>
</protein>
<keyword evidence="2" id="KW-1185">Reference proteome</keyword>
<accession>A0ACC1JEQ3</accession>
<sequence>MSEYVVSTRAYAKAILHCAKFPFETVHGLLLAEKKDGKIRIVDAVPVSHNWTQLTPMFDVALQQVQIYAKSKQQTVGGYYVAYEDPTDVQLSASGSLLAKAVAGVNEDAVA</sequence>
<evidence type="ECO:0000313" key="2">
    <source>
        <dbReference type="Proteomes" id="UP001150603"/>
    </source>
</evidence>
<proteinExistence type="predicted"/>
<feature type="non-terminal residue" evidence="1">
    <location>
        <position position="111"/>
    </location>
</feature>
<organism evidence="1 2">
    <name type="scientific">Linderina macrospora</name>
    <dbReference type="NCBI Taxonomy" id="4868"/>
    <lineage>
        <taxon>Eukaryota</taxon>
        <taxon>Fungi</taxon>
        <taxon>Fungi incertae sedis</taxon>
        <taxon>Zoopagomycota</taxon>
        <taxon>Kickxellomycotina</taxon>
        <taxon>Kickxellomycetes</taxon>
        <taxon>Kickxellales</taxon>
        <taxon>Kickxellaceae</taxon>
        <taxon>Linderina</taxon>
    </lineage>
</organism>
<dbReference type="EMBL" id="JANBPW010000550">
    <property type="protein sequence ID" value="KAJ1949084.1"/>
    <property type="molecule type" value="Genomic_DNA"/>
</dbReference>
<evidence type="ECO:0000313" key="1">
    <source>
        <dbReference type="EMBL" id="KAJ1949084.1"/>
    </source>
</evidence>
<dbReference type="Proteomes" id="UP001150603">
    <property type="component" value="Unassembled WGS sequence"/>
</dbReference>
<name>A0ACC1JEQ3_9FUNG</name>
<comment type="caution">
    <text evidence="1">The sequence shown here is derived from an EMBL/GenBank/DDBJ whole genome shotgun (WGS) entry which is preliminary data.</text>
</comment>